<dbReference type="InterPro" id="IPR004020">
    <property type="entry name" value="DAPIN"/>
</dbReference>
<dbReference type="Proteomes" id="UP001221898">
    <property type="component" value="Unassembled WGS sequence"/>
</dbReference>
<organism evidence="6 7">
    <name type="scientific">Aldrovandia affinis</name>
    <dbReference type="NCBI Taxonomy" id="143900"/>
    <lineage>
        <taxon>Eukaryota</taxon>
        <taxon>Metazoa</taxon>
        <taxon>Chordata</taxon>
        <taxon>Craniata</taxon>
        <taxon>Vertebrata</taxon>
        <taxon>Euteleostomi</taxon>
        <taxon>Actinopterygii</taxon>
        <taxon>Neopterygii</taxon>
        <taxon>Teleostei</taxon>
        <taxon>Notacanthiformes</taxon>
        <taxon>Halosauridae</taxon>
        <taxon>Aldrovandia</taxon>
    </lineage>
</organism>
<keyword evidence="3" id="KW-0862">Zinc</keyword>
<dbReference type="InterPro" id="IPR006574">
    <property type="entry name" value="PRY"/>
</dbReference>
<dbReference type="PROSITE" id="PS50824">
    <property type="entry name" value="DAPIN"/>
    <property type="match status" value="1"/>
</dbReference>
<keyword evidence="2" id="KW-0863">Zinc-finger</keyword>
<protein>
    <recommendedName>
        <fullName evidence="8">Pyrin domain-containing protein</fullName>
    </recommendedName>
</protein>
<dbReference type="InterPro" id="IPR011029">
    <property type="entry name" value="DEATH-like_dom_sf"/>
</dbReference>
<dbReference type="SUPFAM" id="SSF49899">
    <property type="entry name" value="Concanavalin A-like lectins/glucanases"/>
    <property type="match status" value="1"/>
</dbReference>
<keyword evidence="7" id="KW-1185">Reference proteome</keyword>
<dbReference type="GO" id="GO:0008270">
    <property type="term" value="F:zinc ion binding"/>
    <property type="evidence" value="ECO:0007669"/>
    <property type="project" value="UniProtKB-KW"/>
</dbReference>
<sequence length="210" mass="23914">MGKTVYDLILGALDSLSAEQLERFKRKLSERQEIGYGLIEKESNMAVTQRIIDKFTKKKAIVRTATVLRKIGLRDQAEDLKEAYALPARPQPAGGLILATRSQPLGATRVGNRMNIEPTPAHRISQTETRTREDFLQYSCQLTLDPNTAHRHLRLSEGNREVTRVEQDQSYPDHPERFNRRAQVLCREGLSGRSYWEAEWVGGGFYSSLI</sequence>
<evidence type="ECO:0000256" key="1">
    <source>
        <dbReference type="ARBA" id="ARBA00022723"/>
    </source>
</evidence>
<dbReference type="GO" id="GO:0005737">
    <property type="term" value="C:cytoplasm"/>
    <property type="evidence" value="ECO:0007669"/>
    <property type="project" value="UniProtKB-ARBA"/>
</dbReference>
<dbReference type="Gene3D" id="1.10.533.10">
    <property type="entry name" value="Death Domain, Fas"/>
    <property type="match status" value="1"/>
</dbReference>
<dbReference type="InterPro" id="IPR001870">
    <property type="entry name" value="B30.2/SPRY"/>
</dbReference>
<dbReference type="PROSITE" id="PS50188">
    <property type="entry name" value="B302_SPRY"/>
    <property type="match status" value="1"/>
</dbReference>
<dbReference type="AlphaFoldDB" id="A0AAD7R8G8"/>
<evidence type="ECO:0008006" key="8">
    <source>
        <dbReference type="Google" id="ProtNLM"/>
    </source>
</evidence>
<dbReference type="SUPFAM" id="SSF47986">
    <property type="entry name" value="DEATH domain"/>
    <property type="match status" value="1"/>
</dbReference>
<dbReference type="PANTHER" id="PTHR25465">
    <property type="entry name" value="B-BOX DOMAIN CONTAINING"/>
    <property type="match status" value="1"/>
</dbReference>
<dbReference type="InterPro" id="IPR043136">
    <property type="entry name" value="B30.2/SPRY_sf"/>
</dbReference>
<feature type="domain" description="B30.2/SPRY" evidence="4">
    <location>
        <begin position="122"/>
        <end position="210"/>
    </location>
</feature>
<evidence type="ECO:0000313" key="7">
    <source>
        <dbReference type="Proteomes" id="UP001221898"/>
    </source>
</evidence>
<proteinExistence type="predicted"/>
<evidence type="ECO:0000313" key="6">
    <source>
        <dbReference type="EMBL" id="KAJ8366885.1"/>
    </source>
</evidence>
<name>A0AAD7R8G8_9TELE</name>
<comment type="caution">
    <text evidence="6">The sequence shown here is derived from an EMBL/GenBank/DDBJ whole genome shotgun (WGS) entry which is preliminary data.</text>
</comment>
<feature type="domain" description="Pyrin" evidence="5">
    <location>
        <begin position="1"/>
        <end position="86"/>
    </location>
</feature>
<accession>A0AAD7R8G8</accession>
<evidence type="ECO:0000259" key="5">
    <source>
        <dbReference type="PROSITE" id="PS50824"/>
    </source>
</evidence>
<dbReference type="PANTHER" id="PTHR25465:SF5">
    <property type="entry name" value="E3 UBIQUITIN_ISG15 LIGASE TRIM25-RELATED"/>
    <property type="match status" value="1"/>
</dbReference>
<evidence type="ECO:0000259" key="4">
    <source>
        <dbReference type="PROSITE" id="PS50188"/>
    </source>
</evidence>
<dbReference type="SMART" id="SM00589">
    <property type="entry name" value="PRY"/>
    <property type="match status" value="1"/>
</dbReference>
<dbReference type="InterPro" id="IPR051051">
    <property type="entry name" value="E3_ubiq-ligase_TRIM/RNF"/>
</dbReference>
<evidence type="ECO:0000256" key="3">
    <source>
        <dbReference type="ARBA" id="ARBA00022833"/>
    </source>
</evidence>
<dbReference type="EMBL" id="JAINUG010000532">
    <property type="protein sequence ID" value="KAJ8366885.1"/>
    <property type="molecule type" value="Genomic_DNA"/>
</dbReference>
<dbReference type="SMART" id="SM01289">
    <property type="entry name" value="PYRIN"/>
    <property type="match status" value="1"/>
</dbReference>
<dbReference type="InterPro" id="IPR013320">
    <property type="entry name" value="ConA-like_dom_sf"/>
</dbReference>
<dbReference type="InterPro" id="IPR003879">
    <property type="entry name" value="Butyrophylin_SPRY"/>
</dbReference>
<dbReference type="Pfam" id="PF02758">
    <property type="entry name" value="PYRIN"/>
    <property type="match status" value="1"/>
</dbReference>
<dbReference type="Gene3D" id="2.60.120.920">
    <property type="match status" value="1"/>
</dbReference>
<gene>
    <name evidence="6" type="ORF">AAFF_G00338530</name>
</gene>
<evidence type="ECO:0000256" key="2">
    <source>
        <dbReference type="ARBA" id="ARBA00022771"/>
    </source>
</evidence>
<reference evidence="6" key="1">
    <citation type="journal article" date="2023" name="Science">
        <title>Genome structures resolve the early diversification of teleost fishes.</title>
        <authorList>
            <person name="Parey E."/>
            <person name="Louis A."/>
            <person name="Montfort J."/>
            <person name="Bouchez O."/>
            <person name="Roques C."/>
            <person name="Iampietro C."/>
            <person name="Lluch J."/>
            <person name="Castinel A."/>
            <person name="Donnadieu C."/>
            <person name="Desvignes T."/>
            <person name="Floi Bucao C."/>
            <person name="Jouanno E."/>
            <person name="Wen M."/>
            <person name="Mejri S."/>
            <person name="Dirks R."/>
            <person name="Jansen H."/>
            <person name="Henkel C."/>
            <person name="Chen W.J."/>
            <person name="Zahm M."/>
            <person name="Cabau C."/>
            <person name="Klopp C."/>
            <person name="Thompson A.W."/>
            <person name="Robinson-Rechavi M."/>
            <person name="Braasch I."/>
            <person name="Lecointre G."/>
            <person name="Bobe J."/>
            <person name="Postlethwait J.H."/>
            <person name="Berthelot C."/>
            <person name="Roest Crollius H."/>
            <person name="Guiguen Y."/>
        </authorList>
    </citation>
    <scope>NUCLEOTIDE SEQUENCE</scope>
    <source>
        <strain evidence="6">NC1722</strain>
    </source>
</reference>
<keyword evidence="1" id="KW-0479">Metal-binding</keyword>
<dbReference type="Pfam" id="PF13765">
    <property type="entry name" value="PRY"/>
    <property type="match status" value="1"/>
</dbReference>
<dbReference type="PRINTS" id="PR01407">
    <property type="entry name" value="BUTYPHLNCDUF"/>
</dbReference>